<keyword evidence="1" id="KW-0472">Membrane</keyword>
<evidence type="ECO:0000256" key="1">
    <source>
        <dbReference type="SAM" id="Phobius"/>
    </source>
</evidence>
<keyword evidence="1" id="KW-0812">Transmembrane</keyword>
<evidence type="ECO:0000313" key="2">
    <source>
        <dbReference type="EMBL" id="DAE29897.1"/>
    </source>
</evidence>
<proteinExistence type="predicted"/>
<reference evidence="2" key="1">
    <citation type="journal article" date="2021" name="Proc. Natl. Acad. Sci. U.S.A.">
        <title>A Catalog of Tens of Thousands of Viruses from Human Metagenomes Reveals Hidden Associations with Chronic Diseases.</title>
        <authorList>
            <person name="Tisza M.J."/>
            <person name="Buck C.B."/>
        </authorList>
    </citation>
    <scope>NUCLEOTIDE SEQUENCE</scope>
    <source>
        <strain evidence="2">CtqEG8</strain>
    </source>
</reference>
<protein>
    <submittedName>
        <fullName evidence="2">Uncharacterized protein</fullName>
    </submittedName>
</protein>
<keyword evidence="1" id="KW-1133">Transmembrane helix</keyword>
<name>A0A8S5RFP0_9VIRU</name>
<feature type="transmembrane region" description="Helical" evidence="1">
    <location>
        <begin position="7"/>
        <end position="27"/>
    </location>
</feature>
<sequence>MHHVSRHFYIIAIFYHSCHFFPLFPIFSSFSTFSHFCQLCPFSSIFQLI</sequence>
<accession>A0A8S5RFP0</accession>
<organism evidence="2">
    <name type="scientific">virus sp. ctqEG8</name>
    <dbReference type="NCBI Taxonomy" id="2827998"/>
    <lineage>
        <taxon>Viruses</taxon>
    </lineage>
</organism>
<dbReference type="EMBL" id="BK059100">
    <property type="protein sequence ID" value="DAE29897.1"/>
    <property type="molecule type" value="Genomic_DNA"/>
</dbReference>